<dbReference type="EMBL" id="JARKIB010000061">
    <property type="protein sequence ID" value="KAJ7751655.1"/>
    <property type="molecule type" value="Genomic_DNA"/>
</dbReference>
<evidence type="ECO:0000256" key="1">
    <source>
        <dbReference type="SAM" id="SignalP"/>
    </source>
</evidence>
<comment type="caution">
    <text evidence="2">The sequence shown here is derived from an EMBL/GenBank/DDBJ whole genome shotgun (WGS) entry which is preliminary data.</text>
</comment>
<accession>A0AAD7IW27</accession>
<gene>
    <name evidence="2" type="ORF">B0H16DRAFT_1547882</name>
</gene>
<dbReference type="AlphaFoldDB" id="A0AAD7IW27"/>
<keyword evidence="1" id="KW-0732">Signal</keyword>
<feature type="chain" id="PRO_5042040760" description="Secreted protein" evidence="1">
    <location>
        <begin position="27"/>
        <end position="70"/>
    </location>
</feature>
<keyword evidence="3" id="KW-1185">Reference proteome</keyword>
<proteinExistence type="predicted"/>
<dbReference type="Proteomes" id="UP001215598">
    <property type="component" value="Unassembled WGS sequence"/>
</dbReference>
<protein>
    <recommendedName>
        <fullName evidence="4">Secreted protein</fullName>
    </recommendedName>
</protein>
<feature type="signal peptide" evidence="1">
    <location>
        <begin position="1"/>
        <end position="26"/>
    </location>
</feature>
<name>A0AAD7IW27_9AGAR</name>
<evidence type="ECO:0008006" key="4">
    <source>
        <dbReference type="Google" id="ProtNLM"/>
    </source>
</evidence>
<organism evidence="2 3">
    <name type="scientific">Mycena metata</name>
    <dbReference type="NCBI Taxonomy" id="1033252"/>
    <lineage>
        <taxon>Eukaryota</taxon>
        <taxon>Fungi</taxon>
        <taxon>Dikarya</taxon>
        <taxon>Basidiomycota</taxon>
        <taxon>Agaricomycotina</taxon>
        <taxon>Agaricomycetes</taxon>
        <taxon>Agaricomycetidae</taxon>
        <taxon>Agaricales</taxon>
        <taxon>Marasmiineae</taxon>
        <taxon>Mycenaceae</taxon>
        <taxon>Mycena</taxon>
    </lineage>
</organism>
<evidence type="ECO:0000313" key="2">
    <source>
        <dbReference type="EMBL" id="KAJ7751655.1"/>
    </source>
</evidence>
<reference evidence="2" key="1">
    <citation type="submission" date="2023-03" db="EMBL/GenBank/DDBJ databases">
        <title>Massive genome expansion in bonnet fungi (Mycena s.s.) driven by repeated elements and novel gene families across ecological guilds.</title>
        <authorList>
            <consortium name="Lawrence Berkeley National Laboratory"/>
            <person name="Harder C.B."/>
            <person name="Miyauchi S."/>
            <person name="Viragh M."/>
            <person name="Kuo A."/>
            <person name="Thoen E."/>
            <person name="Andreopoulos B."/>
            <person name="Lu D."/>
            <person name="Skrede I."/>
            <person name="Drula E."/>
            <person name="Henrissat B."/>
            <person name="Morin E."/>
            <person name="Kohler A."/>
            <person name="Barry K."/>
            <person name="LaButti K."/>
            <person name="Morin E."/>
            <person name="Salamov A."/>
            <person name="Lipzen A."/>
            <person name="Mereny Z."/>
            <person name="Hegedus B."/>
            <person name="Baldrian P."/>
            <person name="Stursova M."/>
            <person name="Weitz H."/>
            <person name="Taylor A."/>
            <person name="Grigoriev I.V."/>
            <person name="Nagy L.G."/>
            <person name="Martin F."/>
            <person name="Kauserud H."/>
        </authorList>
    </citation>
    <scope>NUCLEOTIDE SEQUENCE</scope>
    <source>
        <strain evidence="2">CBHHK182m</strain>
    </source>
</reference>
<evidence type="ECO:0000313" key="3">
    <source>
        <dbReference type="Proteomes" id="UP001215598"/>
    </source>
</evidence>
<sequence length="70" mass="7375">MSASVARTSVLRTVLLLCLVTTSTVCVLHLGTVPAPSTAAELLPVCVACMPVMSLHEKGRDVHTVAEWSN</sequence>